<reference evidence="1" key="1">
    <citation type="journal article" date="2020" name="Nature">
        <title>Giant virus diversity and host interactions through global metagenomics.</title>
        <authorList>
            <person name="Schulz F."/>
            <person name="Roux S."/>
            <person name="Paez-Espino D."/>
            <person name="Jungbluth S."/>
            <person name="Walsh D.A."/>
            <person name="Denef V.J."/>
            <person name="McMahon K.D."/>
            <person name="Konstantinidis K.T."/>
            <person name="Eloe-Fadrosh E.A."/>
            <person name="Kyrpides N.C."/>
            <person name="Woyke T."/>
        </authorList>
    </citation>
    <scope>NUCLEOTIDE SEQUENCE</scope>
    <source>
        <strain evidence="1">GVMAG-M-3300023184-51</strain>
    </source>
</reference>
<dbReference type="InterPro" id="IPR036770">
    <property type="entry name" value="Ankyrin_rpt-contain_sf"/>
</dbReference>
<dbReference type="EMBL" id="MN740123">
    <property type="protein sequence ID" value="QHT88782.1"/>
    <property type="molecule type" value="Genomic_DNA"/>
</dbReference>
<proteinExistence type="predicted"/>
<name>A0A6C0I7L2_9ZZZZ</name>
<sequence length="392" mass="45460">MSDFTDVLVTNNSLDFTEYLIESLPDHIITSTHFTNWRILFPDETTFLFDRRAMIDNFNIHSQTDLDEIINADCVLGFTATHRIQILKNIEEYWLYNPNSSPILLPEKDKSFFANQVRTLIKKDNETALVTCMVNGYTELFDYIYDRDNGYINKDGKLDTGVLLHYAVSNGHIEMINRCITIGLPITTNLIYAAIDNGDPDIFRMLFIKNDRLINYARDDIICEQASLDIFKIFLEYYINNEKDPANLAIHAIKNINNLKELLVNYSHLFKQNIDSNYLYELFRKCLVNSVSIEVFLFIEAHFGVTLKELRELINNSNNSNNSNNNYSGNKYDLIEIGNDVILSENLEVFNYLRESGLLVDETNLTTAIRYRNHRITPGLIRKHLALDDEQS</sequence>
<accession>A0A6C0I7L2</accession>
<protein>
    <recommendedName>
        <fullName evidence="2">Ankyrin repeat protein</fullName>
    </recommendedName>
</protein>
<evidence type="ECO:0008006" key="2">
    <source>
        <dbReference type="Google" id="ProtNLM"/>
    </source>
</evidence>
<dbReference type="Gene3D" id="1.25.40.20">
    <property type="entry name" value="Ankyrin repeat-containing domain"/>
    <property type="match status" value="1"/>
</dbReference>
<organism evidence="1">
    <name type="scientific">viral metagenome</name>
    <dbReference type="NCBI Taxonomy" id="1070528"/>
    <lineage>
        <taxon>unclassified sequences</taxon>
        <taxon>metagenomes</taxon>
        <taxon>organismal metagenomes</taxon>
    </lineage>
</organism>
<dbReference type="SUPFAM" id="SSF48403">
    <property type="entry name" value="Ankyrin repeat"/>
    <property type="match status" value="1"/>
</dbReference>
<dbReference type="AlphaFoldDB" id="A0A6C0I7L2"/>
<evidence type="ECO:0000313" key="1">
    <source>
        <dbReference type="EMBL" id="QHT88782.1"/>
    </source>
</evidence>